<accession>A0A6A4Z3N8</accession>
<sequence>MKDGKRKRDYNKETRTCMLCGETNVSYRKDSIVKHLIKHRSDEHAQSIEWDGARNPLQPRQHFEEREGVSLPCYIDDKCDTSDNSTSQKEDGGDDFDEHLERLVALPASFHSGVIIRMLGSICKQRGLPLPPMPVQPEATVDEEFQPERAAEVEEPPKPTKRKKTDKVSKLLKHLGHV</sequence>
<evidence type="ECO:0000313" key="3">
    <source>
        <dbReference type="Proteomes" id="UP000469452"/>
    </source>
</evidence>
<organism evidence="2 3">
    <name type="scientific">Aphanomyces astaci</name>
    <name type="common">Crayfish plague agent</name>
    <dbReference type="NCBI Taxonomy" id="112090"/>
    <lineage>
        <taxon>Eukaryota</taxon>
        <taxon>Sar</taxon>
        <taxon>Stramenopiles</taxon>
        <taxon>Oomycota</taxon>
        <taxon>Saprolegniomycetes</taxon>
        <taxon>Saprolegniales</taxon>
        <taxon>Verrucalvaceae</taxon>
        <taxon>Aphanomyces</taxon>
    </lineage>
</organism>
<protein>
    <submittedName>
        <fullName evidence="2">Uncharacterized protein</fullName>
    </submittedName>
</protein>
<gene>
    <name evidence="2" type="ORF">AaE_015152</name>
</gene>
<feature type="compositionally biased region" description="Basic and acidic residues" evidence="1">
    <location>
        <begin position="146"/>
        <end position="158"/>
    </location>
</feature>
<evidence type="ECO:0000256" key="1">
    <source>
        <dbReference type="SAM" id="MobiDB-lite"/>
    </source>
</evidence>
<dbReference type="Proteomes" id="UP000469452">
    <property type="component" value="Unassembled WGS sequence"/>
</dbReference>
<dbReference type="EMBL" id="VJMI01020544">
    <property type="protein sequence ID" value="KAF0704007.1"/>
    <property type="molecule type" value="Genomic_DNA"/>
</dbReference>
<evidence type="ECO:0000313" key="2">
    <source>
        <dbReference type="EMBL" id="KAF0704007.1"/>
    </source>
</evidence>
<feature type="compositionally biased region" description="Basic residues" evidence="1">
    <location>
        <begin position="159"/>
        <end position="178"/>
    </location>
</feature>
<name>A0A6A4Z3N8_APHAT</name>
<dbReference type="AlphaFoldDB" id="A0A6A4Z3N8"/>
<proteinExistence type="predicted"/>
<comment type="caution">
    <text evidence="2">The sequence shown here is derived from an EMBL/GenBank/DDBJ whole genome shotgun (WGS) entry which is preliminary data.</text>
</comment>
<feature type="region of interest" description="Disordered" evidence="1">
    <location>
        <begin position="133"/>
        <end position="178"/>
    </location>
</feature>
<reference evidence="2 3" key="1">
    <citation type="submission" date="2019-06" db="EMBL/GenBank/DDBJ databases">
        <title>Genomics analysis of Aphanomyces spp. identifies a new class of oomycete effector associated with host adaptation.</title>
        <authorList>
            <person name="Gaulin E."/>
        </authorList>
    </citation>
    <scope>NUCLEOTIDE SEQUENCE [LARGE SCALE GENOMIC DNA]</scope>
    <source>
        <strain evidence="2 3">E</strain>
    </source>
</reference>
<dbReference type="VEuPathDB" id="FungiDB:H257_05839"/>